<feature type="compositionally biased region" description="Basic and acidic residues" evidence="1">
    <location>
        <begin position="181"/>
        <end position="190"/>
    </location>
</feature>
<dbReference type="AlphaFoldDB" id="A0A645G762"/>
<proteinExistence type="predicted"/>
<reference evidence="2" key="1">
    <citation type="submission" date="2019-08" db="EMBL/GenBank/DDBJ databases">
        <authorList>
            <person name="Kucharzyk K."/>
            <person name="Murdoch R.W."/>
            <person name="Higgins S."/>
            <person name="Loffler F."/>
        </authorList>
    </citation>
    <scope>NUCLEOTIDE SEQUENCE</scope>
</reference>
<evidence type="ECO:0000313" key="2">
    <source>
        <dbReference type="EMBL" id="MPN22718.1"/>
    </source>
</evidence>
<protein>
    <submittedName>
        <fullName evidence="2">Uncharacterized protein</fullName>
    </submittedName>
</protein>
<evidence type="ECO:0000256" key="1">
    <source>
        <dbReference type="SAM" id="MobiDB-lite"/>
    </source>
</evidence>
<sequence>MFAVAPRGITNSEIEGLIPNLSSAVLMDKGITAAELEVEKARSITSRIAFRNSNGLYLATRETIMRFRHIRSSRLTSTVPTYTAIPRRVSMPIFIVNFVRSPKTAIGARDMLHLTTVMQTACTEVRKLTIGTDWSLFRDIRAIPIITAIMTTCNISPLARAPSGLEGSRPPISSEGSVRAEVLKLRSDPA</sequence>
<comment type="caution">
    <text evidence="2">The sequence shown here is derived from an EMBL/GenBank/DDBJ whole genome shotgun (WGS) entry which is preliminary data.</text>
</comment>
<name>A0A645G762_9ZZZZ</name>
<organism evidence="2">
    <name type="scientific">bioreactor metagenome</name>
    <dbReference type="NCBI Taxonomy" id="1076179"/>
    <lineage>
        <taxon>unclassified sequences</taxon>
        <taxon>metagenomes</taxon>
        <taxon>ecological metagenomes</taxon>
    </lineage>
</organism>
<gene>
    <name evidence="2" type="ORF">SDC9_170101</name>
</gene>
<dbReference type="EMBL" id="VSSQ01071019">
    <property type="protein sequence ID" value="MPN22718.1"/>
    <property type="molecule type" value="Genomic_DNA"/>
</dbReference>
<accession>A0A645G762</accession>
<feature type="region of interest" description="Disordered" evidence="1">
    <location>
        <begin position="164"/>
        <end position="190"/>
    </location>
</feature>